<protein>
    <submittedName>
        <fullName evidence="2">Transcriptional regulator PadR-like family protein</fullName>
    </submittedName>
</protein>
<dbReference type="Gene3D" id="1.10.10.10">
    <property type="entry name" value="Winged helix-like DNA-binding domain superfamily/Winged helix DNA-binding domain"/>
    <property type="match status" value="1"/>
</dbReference>
<accession>A0A090YXQ5</accession>
<dbReference type="Pfam" id="PF03551">
    <property type="entry name" value="PadR"/>
    <property type="match status" value="1"/>
</dbReference>
<reference evidence="2 3" key="1">
    <citation type="submission" date="2014-04" db="EMBL/GenBank/DDBJ databases">
        <authorList>
            <person name="Bishop-Lilly K.A."/>
            <person name="Broomall S.M."/>
            <person name="Chain P.S."/>
            <person name="Chertkov O."/>
            <person name="Coyne S.R."/>
            <person name="Daligault H.E."/>
            <person name="Davenport K.W."/>
            <person name="Erkkila T."/>
            <person name="Frey K.G."/>
            <person name="Gibbons H.S."/>
            <person name="Gu W."/>
            <person name="Jaissle J."/>
            <person name="Johnson S.L."/>
            <person name="Koroleva G.I."/>
            <person name="Ladner J.T."/>
            <person name="Lo C.-C."/>
            <person name="Minogue T.D."/>
            <person name="Munk C."/>
            <person name="Palacios G.F."/>
            <person name="Redden C.L."/>
            <person name="Rosenzweig C.N."/>
            <person name="Scholz M.B."/>
            <person name="Teshima H."/>
            <person name="Xu Y."/>
        </authorList>
    </citation>
    <scope>NUCLEOTIDE SEQUENCE [LARGE SCALE GENOMIC DNA]</scope>
    <source>
        <strain evidence="2 3">BHP</strain>
    </source>
</reference>
<dbReference type="AlphaFoldDB" id="A0A090YXQ5"/>
<comment type="caution">
    <text evidence="2">The sequence shown here is derived from an EMBL/GenBank/DDBJ whole genome shotgun (WGS) entry which is preliminary data.</text>
</comment>
<dbReference type="InterPro" id="IPR036388">
    <property type="entry name" value="WH-like_DNA-bd_sf"/>
</dbReference>
<dbReference type="InterPro" id="IPR005149">
    <property type="entry name" value="Tscrpt_reg_PadR_N"/>
</dbReference>
<organism evidence="2 3">
    <name type="scientific">Bacillus clarus</name>
    <dbReference type="NCBI Taxonomy" id="2338372"/>
    <lineage>
        <taxon>Bacteria</taxon>
        <taxon>Bacillati</taxon>
        <taxon>Bacillota</taxon>
        <taxon>Bacilli</taxon>
        <taxon>Bacillales</taxon>
        <taxon>Bacillaceae</taxon>
        <taxon>Bacillus</taxon>
        <taxon>Bacillus cereus group</taxon>
    </lineage>
</organism>
<dbReference type="Proteomes" id="UP000029389">
    <property type="component" value="Unassembled WGS sequence"/>
</dbReference>
<proteinExistence type="predicted"/>
<dbReference type="InterPro" id="IPR052509">
    <property type="entry name" value="Metal_resp_DNA-bind_regulator"/>
</dbReference>
<gene>
    <name evidence="2" type="ORF">DJ93_105</name>
</gene>
<dbReference type="SUPFAM" id="SSF46785">
    <property type="entry name" value="Winged helix' DNA-binding domain"/>
    <property type="match status" value="1"/>
</dbReference>
<dbReference type="InterPro" id="IPR036390">
    <property type="entry name" value="WH_DNA-bd_sf"/>
</dbReference>
<dbReference type="PATRIC" id="fig|1405.8.peg.267"/>
<dbReference type="EMBL" id="JMQC01000008">
    <property type="protein sequence ID" value="KFN02893.1"/>
    <property type="molecule type" value="Genomic_DNA"/>
</dbReference>
<feature type="domain" description="Transcription regulator PadR N-terminal" evidence="1">
    <location>
        <begin position="2"/>
        <end position="42"/>
    </location>
</feature>
<name>A0A090YXQ5_9BACI</name>
<evidence type="ECO:0000313" key="3">
    <source>
        <dbReference type="Proteomes" id="UP000029389"/>
    </source>
</evidence>
<evidence type="ECO:0000313" key="2">
    <source>
        <dbReference type="EMBL" id="KFN02893.1"/>
    </source>
</evidence>
<dbReference type="PANTHER" id="PTHR33169:SF25">
    <property type="entry name" value="DNA-BINDING PROTEIN YIZB-RELATED"/>
    <property type="match status" value="1"/>
</dbReference>
<dbReference type="PANTHER" id="PTHR33169">
    <property type="entry name" value="PADR-FAMILY TRANSCRIPTIONAL REGULATOR"/>
    <property type="match status" value="1"/>
</dbReference>
<sequence length="64" mass="7760">MYPVLKHLEKKELLQSYWNVSENGMKRKFYIITNKGKKELQERVNAWDRVRLLIQSCQKGVTYE</sequence>
<evidence type="ECO:0000259" key="1">
    <source>
        <dbReference type="Pfam" id="PF03551"/>
    </source>
</evidence>